<evidence type="ECO:0000313" key="2">
    <source>
        <dbReference type="EMBL" id="AIF68647.1"/>
    </source>
</evidence>
<dbReference type="InterPro" id="IPR026816">
    <property type="entry name" value="Flavodoxin_dom"/>
</dbReference>
<dbReference type="RefSeq" id="WP_048164170.1">
    <property type="nucleotide sequence ID" value="NZ_CP006019.1"/>
</dbReference>
<accession>A0A075LRU4</accession>
<evidence type="ECO:0000313" key="3">
    <source>
        <dbReference type="Proteomes" id="UP000027981"/>
    </source>
</evidence>
<keyword evidence="3" id="KW-1185">Reference proteome</keyword>
<dbReference type="GO" id="GO:0010181">
    <property type="term" value="F:FMN binding"/>
    <property type="evidence" value="ECO:0007669"/>
    <property type="project" value="InterPro"/>
</dbReference>
<dbReference type="EMBL" id="CP006019">
    <property type="protein sequence ID" value="AIF68647.1"/>
    <property type="molecule type" value="Genomic_DNA"/>
</dbReference>
<name>A0A075LRU4_9EURY</name>
<dbReference type="PANTHER" id="PTHR38030">
    <property type="entry name" value="PROTOPORPHYRINOGEN IX DEHYDROGENASE [MENAQUINONE]"/>
    <property type="match status" value="1"/>
</dbReference>
<reference evidence="3" key="1">
    <citation type="submission" date="2013-06" db="EMBL/GenBank/DDBJ databases">
        <title>Complete Genome Sequence of Hyperthermophilic Palaeococcus pacificus DY20341T, Isolated from a Deep-Sea Hydrothermal Sediments.</title>
        <authorList>
            <person name="Zeng X."/>
            <person name="Shao Z."/>
        </authorList>
    </citation>
    <scope>NUCLEOTIDE SEQUENCE [LARGE SCALE GENOMIC DNA]</scope>
    <source>
        <strain evidence="3">DY20341</strain>
    </source>
</reference>
<dbReference type="Proteomes" id="UP000027981">
    <property type="component" value="Chromosome"/>
</dbReference>
<dbReference type="PROSITE" id="PS50902">
    <property type="entry name" value="FLAVODOXIN_LIKE"/>
    <property type="match status" value="1"/>
</dbReference>
<dbReference type="GO" id="GO:0006783">
    <property type="term" value="P:heme biosynthetic process"/>
    <property type="evidence" value="ECO:0007669"/>
    <property type="project" value="TreeGrafter"/>
</dbReference>
<dbReference type="SUPFAM" id="SSF52218">
    <property type="entry name" value="Flavoproteins"/>
    <property type="match status" value="1"/>
</dbReference>
<dbReference type="GeneID" id="24841339"/>
<evidence type="ECO:0000259" key="1">
    <source>
        <dbReference type="PROSITE" id="PS50902"/>
    </source>
</evidence>
<protein>
    <submittedName>
        <fullName evidence="2">Flavodoxin</fullName>
    </submittedName>
</protein>
<reference evidence="2 3" key="2">
    <citation type="journal article" date="2015" name="Genome Announc.">
        <title>Complete Genome Sequence of Hyperthermophilic Piezophilic Archaeon Palaeococcus pacificus DY20341T, Isolated from Deep-Sea Hydrothermal Sediments.</title>
        <authorList>
            <person name="Zeng X."/>
            <person name="Jebbar M."/>
            <person name="Shao Z."/>
        </authorList>
    </citation>
    <scope>NUCLEOTIDE SEQUENCE [LARGE SCALE GENOMIC DNA]</scope>
    <source>
        <strain evidence="2 3">DY20341</strain>
    </source>
</reference>
<dbReference type="Gene3D" id="3.40.50.360">
    <property type="match status" value="1"/>
</dbReference>
<dbReference type="InterPro" id="IPR052200">
    <property type="entry name" value="Protoporphyrinogen_IX_DH"/>
</dbReference>
<dbReference type="eggNOG" id="arCOG00519">
    <property type="taxonomic scope" value="Archaea"/>
</dbReference>
<dbReference type="PANTHER" id="PTHR38030:SF2">
    <property type="entry name" value="PROTOPORPHYRINOGEN IX DEHYDROGENASE [QUINONE]"/>
    <property type="match status" value="1"/>
</dbReference>
<dbReference type="InterPro" id="IPR029039">
    <property type="entry name" value="Flavoprotein-like_sf"/>
</dbReference>
<dbReference type="AlphaFoldDB" id="A0A075LRU4"/>
<dbReference type="Pfam" id="PF12724">
    <property type="entry name" value="Flavodoxin_5"/>
    <property type="match status" value="1"/>
</dbReference>
<proteinExistence type="predicted"/>
<gene>
    <name evidence="2" type="ORF">PAP_01025</name>
</gene>
<dbReference type="STRING" id="1343739.PAP_01025"/>
<dbReference type="InterPro" id="IPR008254">
    <property type="entry name" value="Flavodoxin/NO_synth"/>
</dbReference>
<dbReference type="OrthoDB" id="63875at2157"/>
<dbReference type="KEGG" id="ppac:PAP_01025"/>
<dbReference type="HOGENOM" id="CLU_105338_0_0_2"/>
<feature type="domain" description="Flavodoxin-like" evidence="1">
    <location>
        <begin position="4"/>
        <end position="148"/>
    </location>
</feature>
<organism evidence="2 3">
    <name type="scientific">Palaeococcus pacificus DY20341</name>
    <dbReference type="NCBI Taxonomy" id="1343739"/>
    <lineage>
        <taxon>Archaea</taxon>
        <taxon>Methanobacteriati</taxon>
        <taxon>Methanobacteriota</taxon>
        <taxon>Thermococci</taxon>
        <taxon>Thermococcales</taxon>
        <taxon>Thermococcaceae</taxon>
        <taxon>Palaeococcus</taxon>
    </lineage>
</organism>
<dbReference type="GO" id="GO:0070819">
    <property type="term" value="F:menaquinone-dependent protoporphyrinogen oxidase activity"/>
    <property type="evidence" value="ECO:0007669"/>
    <property type="project" value="TreeGrafter"/>
</dbReference>
<sequence>MKVLIVYLSIHHGNTKKVAKAMGEVLNAELAKPWAVNPEELEKYDLIGFGSGIYWWRHHWALLKLVEDLPRMEGKKAFIFSTAGMNIPWYNHRALRRELKEKGFQIVGEFSCRGWDTNGWLAKIGGINKGHPNEKDLERARRFAKELKRNLHPFHPKS</sequence>